<evidence type="ECO:0000256" key="7">
    <source>
        <dbReference type="ARBA" id="ARBA00033135"/>
    </source>
</evidence>
<evidence type="ECO:0000313" key="8">
    <source>
        <dbReference type="EMBL" id="APG89578.1"/>
    </source>
</evidence>
<evidence type="ECO:0000256" key="1">
    <source>
        <dbReference type="ARBA" id="ARBA00005230"/>
    </source>
</evidence>
<evidence type="ECO:0000256" key="2">
    <source>
        <dbReference type="ARBA" id="ARBA00015075"/>
    </source>
</evidence>
<dbReference type="Proteomes" id="UP000182306">
    <property type="component" value="Chromosome"/>
</dbReference>
<dbReference type="InterPro" id="IPR011067">
    <property type="entry name" value="Plasmid_toxin/cell-grow_inhib"/>
</dbReference>
<comment type="similarity">
    <text evidence="1">Belongs to the CcdB toxin family.</text>
</comment>
<dbReference type="GO" id="GO:0006276">
    <property type="term" value="P:plasmid maintenance"/>
    <property type="evidence" value="ECO:0007669"/>
    <property type="project" value="InterPro"/>
</dbReference>
<gene>
    <name evidence="8" type="primary">ccdB</name>
    <name evidence="8" type="ORF">SAMCFNEI73_Ch0244</name>
</gene>
<dbReference type="RefSeq" id="WP_064255027.1">
    <property type="nucleotide sequence ID" value="NZ_CP013107.1"/>
</dbReference>
<evidence type="ECO:0000256" key="3">
    <source>
        <dbReference type="ARBA" id="ARBA00022491"/>
    </source>
</evidence>
<name>A0A1L3LHN4_9HYPH</name>
<dbReference type="InterPro" id="IPR002712">
    <property type="entry name" value="CcdB"/>
</dbReference>
<dbReference type="OrthoDB" id="9813510at2"/>
<accession>A0A1L3LHN4</accession>
<evidence type="ECO:0000256" key="4">
    <source>
        <dbReference type="ARBA" id="ARBA00023015"/>
    </source>
</evidence>
<keyword evidence="3" id="KW-0678">Repressor</keyword>
<dbReference type="AlphaFoldDB" id="A0A1L3LHN4"/>
<dbReference type="Gene3D" id="2.30.30.110">
    <property type="match status" value="1"/>
</dbReference>
<dbReference type="KEGG" id="same:SAMCFNEI73_Ch0244"/>
<keyword evidence="9" id="KW-1185">Reference proteome</keyword>
<organism evidence="8 9">
    <name type="scientific">Sinorhizobium americanum</name>
    <dbReference type="NCBI Taxonomy" id="194963"/>
    <lineage>
        <taxon>Bacteria</taxon>
        <taxon>Pseudomonadati</taxon>
        <taxon>Pseudomonadota</taxon>
        <taxon>Alphaproteobacteria</taxon>
        <taxon>Hyphomicrobiales</taxon>
        <taxon>Rhizobiaceae</taxon>
        <taxon>Sinorhizobium/Ensifer group</taxon>
        <taxon>Sinorhizobium</taxon>
    </lineage>
</organism>
<dbReference type="GO" id="GO:0008657">
    <property type="term" value="F:DNA topoisomerase type II (double strand cut, ATP-hydrolyzing) inhibitor activity"/>
    <property type="evidence" value="ECO:0007669"/>
    <property type="project" value="InterPro"/>
</dbReference>
<evidence type="ECO:0000313" key="9">
    <source>
        <dbReference type="Proteomes" id="UP000182306"/>
    </source>
</evidence>
<dbReference type="Pfam" id="PF01845">
    <property type="entry name" value="CcdB"/>
    <property type="match status" value="1"/>
</dbReference>
<keyword evidence="5" id="KW-0804">Transcription</keyword>
<dbReference type="SUPFAM" id="SSF50118">
    <property type="entry name" value="Cell growth inhibitor/plasmid maintenance toxic component"/>
    <property type="match status" value="1"/>
</dbReference>
<evidence type="ECO:0000256" key="6">
    <source>
        <dbReference type="ARBA" id="ARBA00029628"/>
    </source>
</evidence>
<evidence type="ECO:0000256" key="5">
    <source>
        <dbReference type="ARBA" id="ARBA00023163"/>
    </source>
</evidence>
<dbReference type="EMBL" id="CP013107">
    <property type="protein sequence ID" value="APG89578.1"/>
    <property type="molecule type" value="Genomic_DNA"/>
</dbReference>
<proteinExistence type="inferred from homology"/>
<protein>
    <recommendedName>
        <fullName evidence="2">Toxin CcdB</fullName>
    </recommendedName>
    <alternativeName>
        <fullName evidence="7">Cytotoxic protein CcdB</fullName>
    </alternativeName>
    <alternativeName>
        <fullName evidence="6">Protein LetD</fullName>
    </alternativeName>
</protein>
<keyword evidence="4" id="KW-0805">Transcription regulation</keyword>
<sequence length="99" mass="10928">MARFRVYRLKQSETLVVDLQADLFDMLKTRIVAPLIPAHNIAHVMASLNPRATINGNAYVVAIHLLAAISLNELGELIGDLSNHRDKIVAATDFAFQGF</sequence>
<reference evidence="8 9" key="1">
    <citation type="submission" date="2015-10" db="EMBL/GenBank/DDBJ databases">
        <title>Genomic differences between typical nodule nitrogen-fixing rhizobial strains and those coming from bean seeds.</title>
        <authorList>
            <person name="Peralta H."/>
            <person name="Aguilar-Vera A."/>
            <person name="Diaz R."/>
            <person name="Mora Y."/>
            <person name="Martinez-Batallar G."/>
            <person name="Salazar E."/>
            <person name="Vargas-Lagunas C."/>
            <person name="Encarnacion S."/>
            <person name="Girard L."/>
            <person name="Mora J."/>
        </authorList>
    </citation>
    <scope>NUCLEOTIDE SEQUENCE [LARGE SCALE GENOMIC DNA]</scope>
    <source>
        <strain evidence="8 9">CFNEI 73</strain>
    </source>
</reference>
<dbReference type="STRING" id="194963.SAMCFNEI73_Ch0244"/>